<evidence type="ECO:0000256" key="4">
    <source>
        <dbReference type="ARBA" id="ARBA00023136"/>
    </source>
</evidence>
<dbReference type="PROSITE" id="PS50261">
    <property type="entry name" value="G_PROTEIN_RECEP_F2_4"/>
    <property type="match status" value="1"/>
</dbReference>
<feature type="transmembrane region" description="Helical" evidence="6">
    <location>
        <begin position="83"/>
        <end position="108"/>
    </location>
</feature>
<feature type="transmembrane region" description="Helical" evidence="6">
    <location>
        <begin position="120"/>
        <end position="142"/>
    </location>
</feature>
<evidence type="ECO:0000256" key="5">
    <source>
        <dbReference type="SAM" id="MobiDB-lite"/>
    </source>
</evidence>
<feature type="transmembrane region" description="Helical" evidence="6">
    <location>
        <begin position="367"/>
        <end position="392"/>
    </location>
</feature>
<feature type="transmembrane region" description="Helical" evidence="6">
    <location>
        <begin position="49"/>
        <end position="71"/>
    </location>
</feature>
<proteinExistence type="predicted"/>
<feature type="region of interest" description="Disordered" evidence="5">
    <location>
        <begin position="412"/>
        <end position="458"/>
    </location>
</feature>
<evidence type="ECO:0000256" key="3">
    <source>
        <dbReference type="ARBA" id="ARBA00022989"/>
    </source>
</evidence>
<keyword evidence="2 6" id="KW-0812">Transmembrane</keyword>
<name>A0A0C3GG60_OIDMZ</name>
<dbReference type="GO" id="GO:0005886">
    <property type="term" value="C:plasma membrane"/>
    <property type="evidence" value="ECO:0007669"/>
    <property type="project" value="TreeGrafter"/>
</dbReference>
<protein>
    <recommendedName>
        <fullName evidence="7">G-protein coupled receptors family 2 profile 2 domain-containing protein</fullName>
    </recommendedName>
</protein>
<evidence type="ECO:0000259" key="7">
    <source>
        <dbReference type="PROSITE" id="PS50261"/>
    </source>
</evidence>
<dbReference type="HOGENOM" id="CLU_024810_3_1_1"/>
<reference evidence="9" key="2">
    <citation type="submission" date="2015-01" db="EMBL/GenBank/DDBJ databases">
        <title>Evolutionary Origins and Diversification of the Mycorrhizal Mutualists.</title>
        <authorList>
            <consortium name="DOE Joint Genome Institute"/>
            <consortium name="Mycorrhizal Genomics Consortium"/>
            <person name="Kohler A."/>
            <person name="Kuo A."/>
            <person name="Nagy L.G."/>
            <person name="Floudas D."/>
            <person name="Copeland A."/>
            <person name="Barry K.W."/>
            <person name="Cichocki N."/>
            <person name="Veneault-Fourrey C."/>
            <person name="LaButti K."/>
            <person name="Lindquist E.A."/>
            <person name="Lipzen A."/>
            <person name="Lundell T."/>
            <person name="Morin E."/>
            <person name="Murat C."/>
            <person name="Riley R."/>
            <person name="Ohm R."/>
            <person name="Sun H."/>
            <person name="Tunlid A."/>
            <person name="Henrissat B."/>
            <person name="Grigoriev I.V."/>
            <person name="Hibbett D.S."/>
            <person name="Martin F."/>
        </authorList>
    </citation>
    <scope>NUCLEOTIDE SEQUENCE [LARGE SCALE GENOMIC DNA]</scope>
    <source>
        <strain evidence="9">Zn</strain>
    </source>
</reference>
<accession>A0A0C3GG60</accession>
<keyword evidence="3 6" id="KW-1133">Transmembrane helix</keyword>
<sequence>MTPEDLTSSQLHTISVIERLCSTLSLLGCTFIAVTFLGSTSFRKPINRLVFYACFGNVFTNVATLIARSAIPHQLSFLCQFQAFLIQMFMPADACWAFAMALNIWLTFYRKYDAERIRRLEVVYILACYGIPFVPAFVYVWVKTEAKGRLYGNAVSWCWVSSEWDLLRLVTFYVPVWVIIGLTMAIYVRAGGDIYSNRKRLLKMSNEYTTSHISTMDNPFHASKTTEISFVSEALDKNAETGMFDIGMPGNQVSKPSPVAKTPYSVTVSTGPNPNTQLDIENAVPSDHPKADNFELSPTVRFPDPDGQRPVPMQGHRAATQSDNANWAYAKVAVLFFVALMVTWIPSSANRVYSYVHPGELSLGLEFASAFVLPLQGFWNGLIYATTSIPACKSFWRELRGRKVFTTKPLRRVSTNFPPNNETLRGPPSSRGGMFTEIDSLTTNESRPNSKDSKSSPI</sequence>
<reference evidence="8 9" key="1">
    <citation type="submission" date="2014-04" db="EMBL/GenBank/DDBJ databases">
        <authorList>
            <consortium name="DOE Joint Genome Institute"/>
            <person name="Kuo A."/>
            <person name="Martino E."/>
            <person name="Perotto S."/>
            <person name="Kohler A."/>
            <person name="Nagy L.G."/>
            <person name="Floudas D."/>
            <person name="Copeland A."/>
            <person name="Barry K.W."/>
            <person name="Cichocki N."/>
            <person name="Veneault-Fourrey C."/>
            <person name="LaButti K."/>
            <person name="Lindquist E.A."/>
            <person name="Lipzen A."/>
            <person name="Lundell T."/>
            <person name="Morin E."/>
            <person name="Murat C."/>
            <person name="Sun H."/>
            <person name="Tunlid A."/>
            <person name="Henrissat B."/>
            <person name="Grigoriev I.V."/>
            <person name="Hibbett D.S."/>
            <person name="Martin F."/>
            <person name="Nordberg H.P."/>
            <person name="Cantor M.N."/>
            <person name="Hua S.X."/>
        </authorList>
    </citation>
    <scope>NUCLEOTIDE SEQUENCE [LARGE SCALE GENOMIC DNA]</scope>
    <source>
        <strain evidence="8 9">Zn</strain>
    </source>
</reference>
<dbReference type="AlphaFoldDB" id="A0A0C3GG60"/>
<keyword evidence="9" id="KW-1185">Reference proteome</keyword>
<organism evidence="8 9">
    <name type="scientific">Oidiodendron maius (strain Zn)</name>
    <dbReference type="NCBI Taxonomy" id="913774"/>
    <lineage>
        <taxon>Eukaryota</taxon>
        <taxon>Fungi</taxon>
        <taxon>Dikarya</taxon>
        <taxon>Ascomycota</taxon>
        <taxon>Pezizomycotina</taxon>
        <taxon>Leotiomycetes</taxon>
        <taxon>Leotiomycetes incertae sedis</taxon>
        <taxon>Myxotrichaceae</taxon>
        <taxon>Oidiodendron</taxon>
    </lineage>
</organism>
<dbReference type="Proteomes" id="UP000054321">
    <property type="component" value="Unassembled WGS sequence"/>
</dbReference>
<feature type="transmembrane region" description="Helical" evidence="6">
    <location>
        <begin position="327"/>
        <end position="347"/>
    </location>
</feature>
<dbReference type="SUPFAM" id="SSF81321">
    <property type="entry name" value="Family A G protein-coupled receptor-like"/>
    <property type="match status" value="1"/>
</dbReference>
<dbReference type="Gene3D" id="1.20.1070.10">
    <property type="entry name" value="Rhodopsin 7-helix transmembrane proteins"/>
    <property type="match status" value="1"/>
</dbReference>
<feature type="region of interest" description="Disordered" evidence="5">
    <location>
        <begin position="297"/>
        <end position="317"/>
    </location>
</feature>
<dbReference type="GO" id="GO:0007166">
    <property type="term" value="P:cell surface receptor signaling pathway"/>
    <property type="evidence" value="ECO:0007669"/>
    <property type="project" value="InterPro"/>
</dbReference>
<evidence type="ECO:0000313" key="8">
    <source>
        <dbReference type="EMBL" id="KIM95125.1"/>
    </source>
</evidence>
<dbReference type="PANTHER" id="PTHR23112:SF22">
    <property type="entry name" value="G-PROTEIN COUPLED RECEPTOR"/>
    <property type="match status" value="1"/>
</dbReference>
<dbReference type="PANTHER" id="PTHR23112">
    <property type="entry name" value="G PROTEIN-COUPLED RECEPTOR 157-RELATED"/>
    <property type="match status" value="1"/>
</dbReference>
<feature type="compositionally biased region" description="Polar residues" evidence="5">
    <location>
        <begin position="264"/>
        <end position="275"/>
    </location>
</feature>
<dbReference type="OrthoDB" id="18453at2759"/>
<gene>
    <name evidence="8" type="ORF">OIDMADRAFT_134651</name>
</gene>
<feature type="domain" description="G-protein coupled receptors family 2 profile 2" evidence="7">
    <location>
        <begin position="14"/>
        <end position="188"/>
    </location>
</feature>
<evidence type="ECO:0000256" key="1">
    <source>
        <dbReference type="ARBA" id="ARBA00004141"/>
    </source>
</evidence>
<dbReference type="GO" id="GO:0007189">
    <property type="term" value="P:adenylate cyclase-activating G protein-coupled receptor signaling pathway"/>
    <property type="evidence" value="ECO:0007669"/>
    <property type="project" value="TreeGrafter"/>
</dbReference>
<dbReference type="InParanoid" id="A0A0C3GG60"/>
<keyword evidence="4 6" id="KW-0472">Membrane</keyword>
<feature type="compositionally biased region" description="Basic and acidic residues" evidence="5">
    <location>
        <begin position="448"/>
        <end position="458"/>
    </location>
</feature>
<dbReference type="STRING" id="913774.A0A0C3GG60"/>
<dbReference type="InterPro" id="IPR017981">
    <property type="entry name" value="GPCR_2-like_7TM"/>
</dbReference>
<evidence type="ECO:0000256" key="6">
    <source>
        <dbReference type="SAM" id="Phobius"/>
    </source>
</evidence>
<feature type="transmembrane region" description="Helical" evidence="6">
    <location>
        <begin position="170"/>
        <end position="190"/>
    </location>
</feature>
<dbReference type="GO" id="GO:0004930">
    <property type="term" value="F:G protein-coupled receptor activity"/>
    <property type="evidence" value="ECO:0007669"/>
    <property type="project" value="TreeGrafter"/>
</dbReference>
<comment type="subcellular location">
    <subcellularLocation>
        <location evidence="1">Membrane</location>
        <topology evidence="1">Multi-pass membrane protein</topology>
    </subcellularLocation>
</comment>
<feature type="compositionally biased region" description="Polar residues" evidence="5">
    <location>
        <begin position="413"/>
        <end position="423"/>
    </location>
</feature>
<feature type="transmembrane region" description="Helical" evidence="6">
    <location>
        <begin position="16"/>
        <end position="37"/>
    </location>
</feature>
<evidence type="ECO:0000256" key="2">
    <source>
        <dbReference type="ARBA" id="ARBA00022692"/>
    </source>
</evidence>
<dbReference type="Pfam" id="PF05462">
    <property type="entry name" value="Dicty_CAR"/>
    <property type="match status" value="1"/>
</dbReference>
<evidence type="ECO:0000313" key="9">
    <source>
        <dbReference type="Proteomes" id="UP000054321"/>
    </source>
</evidence>
<feature type="region of interest" description="Disordered" evidence="5">
    <location>
        <begin position="255"/>
        <end position="275"/>
    </location>
</feature>
<dbReference type="EMBL" id="KN832888">
    <property type="protein sequence ID" value="KIM95125.1"/>
    <property type="molecule type" value="Genomic_DNA"/>
</dbReference>